<protein>
    <submittedName>
        <fullName evidence="1">Uncharacterized protein</fullName>
    </submittedName>
</protein>
<keyword evidence="2" id="KW-1185">Reference proteome</keyword>
<reference evidence="1" key="1">
    <citation type="submission" date="2020-07" db="EMBL/GenBank/DDBJ databases">
        <title>Koleobacter methoxysyntrophicus gen. nov., sp. nov., a novel anaerobic bacterium isolated from deep subsurface oil field and proposal of Koleobacterales ord. nov. in the phylum Firmicutes.</title>
        <authorList>
            <person name="Sakamoto S."/>
            <person name="Tamaki H."/>
        </authorList>
    </citation>
    <scope>NUCLEOTIDE SEQUENCE</scope>
    <source>
        <strain evidence="1">NRmbB1</strain>
    </source>
</reference>
<dbReference type="KEGG" id="kme:H0A61_02090"/>
<gene>
    <name evidence="1" type="ORF">H0A61_02090</name>
</gene>
<organism evidence="1 2">
    <name type="scientific">Koleobacter methoxysyntrophicus</name>
    <dbReference type="NCBI Taxonomy" id="2751313"/>
    <lineage>
        <taxon>Bacteria</taxon>
        <taxon>Bacillati</taxon>
        <taxon>Bacillota</taxon>
        <taxon>Clostridia</taxon>
        <taxon>Koleobacterales</taxon>
        <taxon>Koleobacteraceae</taxon>
        <taxon>Koleobacter</taxon>
    </lineage>
</organism>
<evidence type="ECO:0000313" key="1">
    <source>
        <dbReference type="EMBL" id="QSQ09711.1"/>
    </source>
</evidence>
<accession>A0A8A0RMS7</accession>
<name>A0A8A0RMS7_9FIRM</name>
<dbReference type="Proteomes" id="UP000662904">
    <property type="component" value="Chromosome"/>
</dbReference>
<dbReference type="EMBL" id="CP059066">
    <property type="protein sequence ID" value="QSQ09711.1"/>
    <property type="molecule type" value="Genomic_DNA"/>
</dbReference>
<sequence>MNTIPQNSNHSEINKCSFLRHEESIYGFISYCDQHSWGKNCPCSEEIKDRCLKEHHRLV</sequence>
<dbReference type="AlphaFoldDB" id="A0A8A0RMS7"/>
<evidence type="ECO:0000313" key="2">
    <source>
        <dbReference type="Proteomes" id="UP000662904"/>
    </source>
</evidence>
<proteinExistence type="predicted"/>